<name>B0RFK6_CLASE</name>
<evidence type="ECO:0000313" key="4">
    <source>
        <dbReference type="Proteomes" id="UP000001318"/>
    </source>
</evidence>
<feature type="region of interest" description="Disordered" evidence="1">
    <location>
        <begin position="1"/>
        <end position="25"/>
    </location>
</feature>
<dbReference type="HOGENOM" id="CLU_1056468_0_0_11"/>
<organism evidence="3 4">
    <name type="scientific">Clavibacter sepedonicus</name>
    <name type="common">Clavibacter michiganensis subsp. sepedonicus</name>
    <dbReference type="NCBI Taxonomy" id="31964"/>
    <lineage>
        <taxon>Bacteria</taxon>
        <taxon>Bacillati</taxon>
        <taxon>Actinomycetota</taxon>
        <taxon>Actinomycetes</taxon>
        <taxon>Micrococcales</taxon>
        <taxon>Microbacteriaceae</taxon>
        <taxon>Clavibacter</taxon>
    </lineage>
</organism>
<reference evidence="3 4" key="1">
    <citation type="journal article" date="2008" name="J. Bacteriol.">
        <title>Genome of the actinomycete plant pathogen Clavibacter michiganensis subsp. sepedonicus suggests recent niche adaptation.</title>
        <authorList>
            <person name="Bentley S.D."/>
            <person name="Corton C."/>
            <person name="Brown S.E."/>
            <person name="Barron A."/>
            <person name="Clark L."/>
            <person name="Doggett J."/>
            <person name="Harris B."/>
            <person name="Ormond D."/>
            <person name="Quail M.A."/>
            <person name="May G."/>
            <person name="Francis D."/>
            <person name="Knudson D."/>
            <person name="Parkhill J."/>
            <person name="Ishimaru C.A."/>
        </authorList>
    </citation>
    <scope>NUCLEOTIDE SEQUENCE [LARGE SCALE GENOMIC DNA]</scope>
    <source>
        <strain evidence="4">ATCC 33113 / DSM 20744 / JCM 9667 / LMG 2889 / ICMP 2535 / C-1</strain>
    </source>
</reference>
<dbReference type="RefSeq" id="WP_012298364.1">
    <property type="nucleotide sequence ID" value="NC_010407.1"/>
</dbReference>
<protein>
    <recommendedName>
        <fullName evidence="2">DUF3885 domain-containing protein</fullName>
    </recommendedName>
</protein>
<sequence>MIHAEPEAPEPEPVSIPEPRVADGPDAHRDAARLLALWRERWAEPYPPYSGWYMPGIRFHTLPWSIQDARQARDRRSARRRYGSIVTTLEALSGSRGTMVLELWRGGVGESDTVLPGLLPWATFTEPSATTPEDIADWTRTFRIRVGRPSLDDLCDLGHREQGRYCLIAEDMSWTVHCYDGGIDISMLDESIERPLAEAHARWLPPDSWVAGHRWMRPSTPGDLRRKAKVARRLEMLNARWQKRRAHEEALGLWDDVDEDLED</sequence>
<evidence type="ECO:0000259" key="2">
    <source>
        <dbReference type="Pfam" id="PF13021"/>
    </source>
</evidence>
<accession>B0RFK6</accession>
<evidence type="ECO:0000256" key="1">
    <source>
        <dbReference type="SAM" id="MobiDB-lite"/>
    </source>
</evidence>
<dbReference type="GeneID" id="301680881"/>
<proteinExistence type="predicted"/>
<dbReference type="KEGG" id="cms:CMS0953"/>
<feature type="domain" description="DUF3885" evidence="2">
    <location>
        <begin position="49"/>
        <end position="205"/>
    </location>
</feature>
<dbReference type="AlphaFoldDB" id="B0RFK6"/>
<evidence type="ECO:0000313" key="3">
    <source>
        <dbReference type="EMBL" id="CAQ01067.1"/>
    </source>
</evidence>
<dbReference type="InterPro" id="IPR024976">
    <property type="entry name" value="DUF3885"/>
</dbReference>
<gene>
    <name evidence="3" type="ordered locus">CMS0953</name>
</gene>
<dbReference type="Pfam" id="PF13021">
    <property type="entry name" value="DUF3885"/>
    <property type="match status" value="1"/>
</dbReference>
<keyword evidence="4" id="KW-1185">Reference proteome</keyword>
<dbReference type="Proteomes" id="UP000001318">
    <property type="component" value="Chromosome"/>
</dbReference>
<dbReference type="EMBL" id="AM849034">
    <property type="protein sequence ID" value="CAQ01067.1"/>
    <property type="molecule type" value="Genomic_DNA"/>
</dbReference>